<feature type="compositionally biased region" description="Pro residues" evidence="1">
    <location>
        <begin position="1"/>
        <end position="12"/>
    </location>
</feature>
<feature type="region of interest" description="Disordered" evidence="1">
    <location>
        <begin position="1"/>
        <end position="48"/>
    </location>
</feature>
<accession>A0A0E0KMK0</accession>
<dbReference type="STRING" id="4537.A0A0E0KMK0"/>
<dbReference type="Gramene" id="OPUNC04G01890.1">
    <property type="protein sequence ID" value="OPUNC04G01890.1"/>
    <property type="gene ID" value="OPUNC04G01890"/>
</dbReference>
<organism evidence="2">
    <name type="scientific">Oryza punctata</name>
    <name type="common">Red rice</name>
    <dbReference type="NCBI Taxonomy" id="4537"/>
    <lineage>
        <taxon>Eukaryota</taxon>
        <taxon>Viridiplantae</taxon>
        <taxon>Streptophyta</taxon>
        <taxon>Embryophyta</taxon>
        <taxon>Tracheophyta</taxon>
        <taxon>Spermatophyta</taxon>
        <taxon>Magnoliopsida</taxon>
        <taxon>Liliopsida</taxon>
        <taxon>Poales</taxon>
        <taxon>Poaceae</taxon>
        <taxon>BOP clade</taxon>
        <taxon>Oryzoideae</taxon>
        <taxon>Oryzeae</taxon>
        <taxon>Oryzinae</taxon>
        <taxon>Oryza</taxon>
    </lineage>
</organism>
<reference evidence="2" key="1">
    <citation type="submission" date="2015-04" db="UniProtKB">
        <authorList>
            <consortium name="EnsemblPlants"/>
        </authorList>
    </citation>
    <scope>IDENTIFICATION</scope>
</reference>
<dbReference type="Proteomes" id="UP000026962">
    <property type="component" value="Chromosome 4"/>
</dbReference>
<feature type="region of interest" description="Disordered" evidence="1">
    <location>
        <begin position="249"/>
        <end position="273"/>
    </location>
</feature>
<name>A0A0E0KMK0_ORYPU</name>
<feature type="compositionally biased region" description="Low complexity" evidence="1">
    <location>
        <begin position="13"/>
        <end position="22"/>
    </location>
</feature>
<keyword evidence="3" id="KW-1185">Reference proteome</keyword>
<dbReference type="HOGENOM" id="CLU_790811_0_0_1"/>
<evidence type="ECO:0000313" key="2">
    <source>
        <dbReference type="EnsemblPlants" id="OPUNC04G01890.1"/>
    </source>
</evidence>
<evidence type="ECO:0000256" key="1">
    <source>
        <dbReference type="SAM" id="MobiDB-lite"/>
    </source>
</evidence>
<reference evidence="2" key="2">
    <citation type="submission" date="2018-05" db="EMBL/GenBank/DDBJ databases">
        <title>OpunRS2 (Oryza punctata Reference Sequence Version 2).</title>
        <authorList>
            <person name="Zhang J."/>
            <person name="Kudrna D."/>
            <person name="Lee S."/>
            <person name="Talag J."/>
            <person name="Welchert J."/>
            <person name="Wing R.A."/>
        </authorList>
    </citation>
    <scope>NUCLEOTIDE SEQUENCE [LARGE SCALE GENOMIC DNA]</scope>
</reference>
<feature type="region of interest" description="Disordered" evidence="1">
    <location>
        <begin position="188"/>
        <end position="208"/>
    </location>
</feature>
<dbReference type="EnsemblPlants" id="OPUNC04G01890.1">
    <property type="protein sequence ID" value="OPUNC04G01890.1"/>
    <property type="gene ID" value="OPUNC04G01890"/>
</dbReference>
<protein>
    <submittedName>
        <fullName evidence="2">Uncharacterized protein</fullName>
    </submittedName>
</protein>
<feature type="compositionally biased region" description="Basic residues" evidence="1">
    <location>
        <begin position="260"/>
        <end position="269"/>
    </location>
</feature>
<proteinExistence type="predicted"/>
<dbReference type="AlphaFoldDB" id="A0A0E0KMK0"/>
<evidence type="ECO:0000313" key="3">
    <source>
        <dbReference type="Proteomes" id="UP000026962"/>
    </source>
</evidence>
<sequence>MPPLILPSPSPAATPSHHPTPSMSRADCPSETQRAAQSPSPPSTPYPSLVAATGAVRCPRCHPLTLPNSVDESCGLPIRGHPVYAAPHPYHPRRLHPSTPPLIPPLTIASRRPLAPPDSIDELCGLPVGDSEGCAKSLAAIDPIPRHGTSWSLSNASFFNHFDSGIGWVRRGGDKSFSVVQGNDDNCGAPKQKAPKASNGPLANITNISGSDSTNRWAKGGYKSLTFVQRNNEKMPLNRTLQLFQMYTSLTPEQRDDRNKKAREKRKRKKEEAQVLNMSATNNVKSPFGDISNISAADIMRCQLEMNDSSILHQVSEASHLNITPRRLPFTIINNVAHYGPNDYLISFHLI</sequence>